<sequence>MLAASVIAAMAQPVAAQSRTLYADAPPAVRCADGVASGKSATIALLHTCEDAMNATTSQRSVRAASMVNTGIVLMRRGETSDALALFNRASSLHDDLPGLSLNIAAAQLRAGANEDALATLEDIEALPDHLQHVAYFNRGLAHWRLDQVYEAYADFKTAQAIMPGYAPARNALAHFTVAPEYQAASVND</sequence>
<dbReference type="AlphaFoldDB" id="A0A399RBN1"/>
<accession>A0A399RBN1</accession>
<name>A0A399RBN1_9PROT</name>
<dbReference type="SUPFAM" id="SSF48452">
    <property type="entry name" value="TPR-like"/>
    <property type="match status" value="1"/>
</dbReference>
<evidence type="ECO:0000313" key="2">
    <source>
        <dbReference type="Proteomes" id="UP000266385"/>
    </source>
</evidence>
<gene>
    <name evidence="1" type="ORF">D1223_10470</name>
</gene>
<comment type="caution">
    <text evidence="1">The sequence shown here is derived from an EMBL/GenBank/DDBJ whole genome shotgun (WGS) entry which is preliminary data.</text>
</comment>
<dbReference type="Gene3D" id="1.25.40.10">
    <property type="entry name" value="Tetratricopeptide repeat domain"/>
    <property type="match status" value="1"/>
</dbReference>
<dbReference type="SMART" id="SM00028">
    <property type="entry name" value="TPR"/>
    <property type="match status" value="2"/>
</dbReference>
<dbReference type="InterPro" id="IPR019734">
    <property type="entry name" value="TPR_rpt"/>
</dbReference>
<protein>
    <submittedName>
        <fullName evidence="1">Uncharacterized protein</fullName>
    </submittedName>
</protein>
<dbReference type="Proteomes" id="UP000266385">
    <property type="component" value="Unassembled WGS sequence"/>
</dbReference>
<dbReference type="InterPro" id="IPR011990">
    <property type="entry name" value="TPR-like_helical_dom_sf"/>
</dbReference>
<organism evidence="1 2">
    <name type="scientific">Henriciella mobilis</name>
    <dbReference type="NCBI Taxonomy" id="2305467"/>
    <lineage>
        <taxon>Bacteria</taxon>
        <taxon>Pseudomonadati</taxon>
        <taxon>Pseudomonadota</taxon>
        <taxon>Alphaproteobacteria</taxon>
        <taxon>Hyphomonadales</taxon>
        <taxon>Hyphomonadaceae</taxon>
        <taxon>Henriciella</taxon>
    </lineage>
</organism>
<evidence type="ECO:0000313" key="1">
    <source>
        <dbReference type="EMBL" id="RIJ27841.1"/>
    </source>
</evidence>
<proteinExistence type="predicted"/>
<reference evidence="1 2" key="1">
    <citation type="submission" date="2018-08" db="EMBL/GenBank/DDBJ databases">
        <title>Henriciella mobilis sp. nov., isolated from seawater.</title>
        <authorList>
            <person name="Cheng H."/>
            <person name="Wu Y.-H."/>
            <person name="Xu X.-W."/>
            <person name="Guo L.-L."/>
        </authorList>
    </citation>
    <scope>NUCLEOTIDE SEQUENCE [LARGE SCALE GENOMIC DNA]</scope>
    <source>
        <strain evidence="1 2">JN25</strain>
    </source>
</reference>
<dbReference type="EMBL" id="QWFX01000013">
    <property type="protein sequence ID" value="RIJ27841.1"/>
    <property type="molecule type" value="Genomic_DNA"/>
</dbReference>
<keyword evidence="2" id="KW-1185">Reference proteome</keyword>